<dbReference type="InterPro" id="IPR036249">
    <property type="entry name" value="Thioredoxin-like_sf"/>
</dbReference>
<feature type="domain" description="GST C-terminal" evidence="2">
    <location>
        <begin position="86"/>
        <end position="204"/>
    </location>
</feature>
<dbReference type="GO" id="GO:0004364">
    <property type="term" value="F:glutathione transferase activity"/>
    <property type="evidence" value="ECO:0007669"/>
    <property type="project" value="UniProtKB-EC"/>
</dbReference>
<dbReference type="PANTHER" id="PTHR44051:SF8">
    <property type="entry name" value="GLUTATHIONE S-TRANSFERASE GSTA"/>
    <property type="match status" value="1"/>
</dbReference>
<dbReference type="Gene3D" id="1.20.1050.10">
    <property type="match status" value="1"/>
</dbReference>
<gene>
    <name evidence="3" type="ORF">MGWOODY_Smn777</name>
</gene>
<dbReference type="InterPro" id="IPR036282">
    <property type="entry name" value="Glutathione-S-Trfase_C_sf"/>
</dbReference>
<dbReference type="SFLD" id="SFLDG00358">
    <property type="entry name" value="Main_(cytGST)"/>
    <property type="match status" value="1"/>
</dbReference>
<dbReference type="SUPFAM" id="SSF47616">
    <property type="entry name" value="GST C-terminal domain-like"/>
    <property type="match status" value="1"/>
</dbReference>
<organism evidence="3">
    <name type="scientific">hydrothermal vent metagenome</name>
    <dbReference type="NCBI Taxonomy" id="652676"/>
    <lineage>
        <taxon>unclassified sequences</taxon>
        <taxon>metagenomes</taxon>
        <taxon>ecological metagenomes</taxon>
    </lineage>
</organism>
<accession>A0A160TLR7</accession>
<dbReference type="Gene3D" id="3.40.30.10">
    <property type="entry name" value="Glutaredoxin"/>
    <property type="match status" value="1"/>
</dbReference>
<dbReference type="PANTHER" id="PTHR44051">
    <property type="entry name" value="GLUTATHIONE S-TRANSFERASE-RELATED"/>
    <property type="match status" value="1"/>
</dbReference>
<dbReference type="EC" id="2.5.1.18" evidence="3"/>
<dbReference type="SFLD" id="SFLDG01150">
    <property type="entry name" value="Main.1:_Beta-like"/>
    <property type="match status" value="1"/>
</dbReference>
<dbReference type="CDD" id="cd03188">
    <property type="entry name" value="GST_C_Beta"/>
    <property type="match status" value="1"/>
</dbReference>
<dbReference type="InterPro" id="IPR004045">
    <property type="entry name" value="Glutathione_S-Trfase_N"/>
</dbReference>
<dbReference type="SUPFAM" id="SSF52833">
    <property type="entry name" value="Thioredoxin-like"/>
    <property type="match status" value="1"/>
</dbReference>
<dbReference type="Pfam" id="PF00043">
    <property type="entry name" value="GST_C"/>
    <property type="match status" value="1"/>
</dbReference>
<sequence>MKLYFIPFACSLATRIAIEEAELDAEFVQVLPGGRLPDGRPFSAISPMGYVPAMETAGGLALTEGPAVLTYIADLAAEGVLAPAPYTEERYQMMRWLNFISTELHKAVFAPLMSSAPPEGAKAWARALAAKRFDLLSARLDGSDYLLNSFSVADAYLLSVLNWCEYAGVPIADWPVLLGWRSRMRKRPSVALAMATEMPLREAA</sequence>
<dbReference type="EMBL" id="CZQE01000343">
    <property type="protein sequence ID" value="CUS46135.1"/>
    <property type="molecule type" value="Genomic_DNA"/>
</dbReference>
<name>A0A160TLR7_9ZZZZ</name>
<dbReference type="PROSITE" id="PS50405">
    <property type="entry name" value="GST_CTER"/>
    <property type="match status" value="1"/>
</dbReference>
<dbReference type="SFLD" id="SFLDS00019">
    <property type="entry name" value="Glutathione_Transferase_(cytos"/>
    <property type="match status" value="1"/>
</dbReference>
<protein>
    <submittedName>
        <fullName evidence="3">Glutathione S-transferase</fullName>
        <ecNumber evidence="3">2.5.1.18</ecNumber>
    </submittedName>
</protein>
<dbReference type="AlphaFoldDB" id="A0A160TLR7"/>
<proteinExistence type="predicted"/>
<dbReference type="CDD" id="cd03057">
    <property type="entry name" value="GST_N_Beta"/>
    <property type="match status" value="1"/>
</dbReference>
<keyword evidence="3" id="KW-0808">Transferase</keyword>
<feature type="domain" description="GST N-terminal" evidence="1">
    <location>
        <begin position="1"/>
        <end position="80"/>
    </location>
</feature>
<dbReference type="PROSITE" id="PS50404">
    <property type="entry name" value="GST_NTER"/>
    <property type="match status" value="1"/>
</dbReference>
<evidence type="ECO:0000259" key="2">
    <source>
        <dbReference type="PROSITE" id="PS50405"/>
    </source>
</evidence>
<dbReference type="InterPro" id="IPR040079">
    <property type="entry name" value="Glutathione_S-Trfase"/>
</dbReference>
<dbReference type="Pfam" id="PF13409">
    <property type="entry name" value="GST_N_2"/>
    <property type="match status" value="1"/>
</dbReference>
<reference evidence="3" key="1">
    <citation type="submission" date="2015-10" db="EMBL/GenBank/DDBJ databases">
        <authorList>
            <person name="Gilbert D.G."/>
        </authorList>
    </citation>
    <scope>NUCLEOTIDE SEQUENCE</scope>
</reference>
<evidence type="ECO:0000313" key="3">
    <source>
        <dbReference type="EMBL" id="CUS46135.1"/>
    </source>
</evidence>
<evidence type="ECO:0000259" key="1">
    <source>
        <dbReference type="PROSITE" id="PS50404"/>
    </source>
</evidence>
<dbReference type="InterPro" id="IPR004046">
    <property type="entry name" value="GST_C"/>
</dbReference>
<dbReference type="InterPro" id="IPR010987">
    <property type="entry name" value="Glutathione-S-Trfase_C-like"/>
</dbReference>